<dbReference type="EMBL" id="WWBZ02000022">
    <property type="protein sequence ID" value="KAF4308061.1"/>
    <property type="molecule type" value="Genomic_DNA"/>
</dbReference>
<feature type="domain" description="CPAF-like PDZ" evidence="4">
    <location>
        <begin position="158"/>
        <end position="286"/>
    </location>
</feature>
<reference evidence="5" key="1">
    <citation type="submission" date="2020-04" db="EMBL/GenBank/DDBJ databases">
        <title>Genome Assembly and Annotation of Botryosphaeria dothidea sdau 11-99, a Latent Pathogen of Apple Fruit Ring Rot in China.</title>
        <authorList>
            <person name="Yu C."/>
            <person name="Diao Y."/>
            <person name="Lu Q."/>
            <person name="Zhao J."/>
            <person name="Cui S."/>
            <person name="Peng C."/>
            <person name="He B."/>
            <person name="Liu H."/>
        </authorList>
    </citation>
    <scope>NUCLEOTIDE SEQUENCE [LARGE SCALE GENOMIC DNA]</scope>
    <source>
        <strain evidence="5">Sdau11-99</strain>
    </source>
</reference>
<evidence type="ECO:0000313" key="6">
    <source>
        <dbReference type="Proteomes" id="UP000572817"/>
    </source>
</evidence>
<dbReference type="Pfam" id="PF03572">
    <property type="entry name" value="Peptidase_S41"/>
    <property type="match status" value="1"/>
</dbReference>
<dbReference type="InterPro" id="IPR052766">
    <property type="entry name" value="S41A_metabolite_peptidase"/>
</dbReference>
<dbReference type="InterPro" id="IPR029045">
    <property type="entry name" value="ClpP/crotonase-like_dom_sf"/>
</dbReference>
<dbReference type="PANTHER" id="PTHR37049:SF4">
    <property type="entry name" value="RHODANESE DOMAIN-CONTAINING PROTEIN"/>
    <property type="match status" value="1"/>
</dbReference>
<dbReference type="AlphaFoldDB" id="A0A8H4IV51"/>
<sequence length="766" mass="81970">MALNFALASGLAVAAAANPLYRRQNETGSACASVSALAASQTAVAPKATPTVPAALAYDCINSVPINQTAALDLIKTIRPYWEWQSTLAYLKDPPAEYVEKIQDPIDVFAELDDLEAKVSGGSIAKEYEFGYTLYRILQKTHDGHFVYVPDSVGGVFNFGRPIPLVSVSDDGKSAPKPYAYPDVLASVLGNATFTPSAITEIDGEAATSWLENWSQYGSLQDRDALYNNVFYELAIVSLGTSSTGMGTFTGGGRGRWVYPGASTTLTFENGTSYTMQNFAKVLVPFDGIDSGEALYENLFTTPEDTSFHNGEPTATAASTSTAAATSSATGSATPAPGYPPPVVRQANNLIGGYFIDDPAYADVAVLSVPSFVGSSAQVEFQDTARQFLAAARAAGKTKLVVDVSANGGGTILLGYDLFKQLFPAIDAFAAADRARAIDALDLLGQKFSDLAAGVPRTLDVGDNETLSELEADVVSAYLNYRTDVKPDDTPFASWADKFGPRAAKGDNYTNLSRWNLSDVLTPFNSGGIYVTGYGGGVTNATQPFAAENVVVMTDGYCASTCTIFSRLMQDLAGVRYVAMGGRASNGGDIIQAVGGVKGTNNWPWDYIQYNVALAYEYADAAEQAFYNTTSLARYNDQLPFLRAAAGTAYNVNFRDGIRKDDFEAQTPTQFVYEPADCRIYWTAEMTVDITAAWKTVADSAWGAQDACVAGSVATNGTSDGYYARKRTDAVRSMPLRRRSVEADYPLDLYTDLDGVDLRSDGFMMP</sequence>
<gene>
    <name evidence="5" type="ORF">GTA08_BOTSDO03986</name>
</gene>
<dbReference type="InterPro" id="IPR056186">
    <property type="entry name" value="PDZ_CPAF-rel"/>
</dbReference>
<dbReference type="Pfam" id="PF23658">
    <property type="entry name" value="PDZ_CPAF_rel"/>
    <property type="match status" value="1"/>
</dbReference>
<name>A0A8H4IV51_9PEZI</name>
<dbReference type="Proteomes" id="UP000572817">
    <property type="component" value="Unassembled WGS sequence"/>
</dbReference>
<comment type="caution">
    <text evidence="5">The sequence shown here is derived from an EMBL/GenBank/DDBJ whole genome shotgun (WGS) entry which is preliminary data.</text>
</comment>
<keyword evidence="6" id="KW-1185">Reference proteome</keyword>
<feature type="signal peptide" evidence="2">
    <location>
        <begin position="1"/>
        <end position="16"/>
    </location>
</feature>
<feature type="chain" id="PRO_5034454933" evidence="2">
    <location>
        <begin position="17"/>
        <end position="766"/>
    </location>
</feature>
<evidence type="ECO:0000256" key="2">
    <source>
        <dbReference type="SAM" id="SignalP"/>
    </source>
</evidence>
<dbReference type="Gene3D" id="3.90.226.10">
    <property type="entry name" value="2-enoyl-CoA Hydratase, Chain A, domain 1"/>
    <property type="match status" value="1"/>
</dbReference>
<evidence type="ECO:0000259" key="4">
    <source>
        <dbReference type="Pfam" id="PF23658"/>
    </source>
</evidence>
<dbReference type="GO" id="GO:0008236">
    <property type="term" value="F:serine-type peptidase activity"/>
    <property type="evidence" value="ECO:0007669"/>
    <property type="project" value="InterPro"/>
</dbReference>
<feature type="region of interest" description="Disordered" evidence="1">
    <location>
        <begin position="303"/>
        <end position="340"/>
    </location>
</feature>
<proteinExistence type="predicted"/>
<accession>A0A8H4IV51</accession>
<feature type="domain" description="Tail specific protease" evidence="3">
    <location>
        <begin position="363"/>
        <end position="593"/>
    </location>
</feature>
<keyword evidence="2" id="KW-0732">Signal</keyword>
<dbReference type="SUPFAM" id="SSF52096">
    <property type="entry name" value="ClpP/crotonase"/>
    <property type="match status" value="1"/>
</dbReference>
<evidence type="ECO:0000313" key="5">
    <source>
        <dbReference type="EMBL" id="KAF4308061.1"/>
    </source>
</evidence>
<organism evidence="5 6">
    <name type="scientific">Botryosphaeria dothidea</name>
    <dbReference type="NCBI Taxonomy" id="55169"/>
    <lineage>
        <taxon>Eukaryota</taxon>
        <taxon>Fungi</taxon>
        <taxon>Dikarya</taxon>
        <taxon>Ascomycota</taxon>
        <taxon>Pezizomycotina</taxon>
        <taxon>Dothideomycetes</taxon>
        <taxon>Dothideomycetes incertae sedis</taxon>
        <taxon>Botryosphaeriales</taxon>
        <taxon>Botryosphaeriaceae</taxon>
        <taxon>Botryosphaeria</taxon>
    </lineage>
</organism>
<dbReference type="OrthoDB" id="27214at2759"/>
<dbReference type="PANTHER" id="PTHR37049">
    <property type="entry name" value="PEPTIDASE S41 FAMILY PROTEIN"/>
    <property type="match status" value="1"/>
</dbReference>
<feature type="compositionally biased region" description="Low complexity" evidence="1">
    <location>
        <begin position="313"/>
        <end position="336"/>
    </location>
</feature>
<evidence type="ECO:0000259" key="3">
    <source>
        <dbReference type="Pfam" id="PF03572"/>
    </source>
</evidence>
<protein>
    <submittedName>
        <fullName evidence="5">Peptidase S41</fullName>
    </submittedName>
</protein>
<dbReference type="GO" id="GO:0006508">
    <property type="term" value="P:proteolysis"/>
    <property type="evidence" value="ECO:0007669"/>
    <property type="project" value="InterPro"/>
</dbReference>
<evidence type="ECO:0000256" key="1">
    <source>
        <dbReference type="SAM" id="MobiDB-lite"/>
    </source>
</evidence>
<dbReference type="InterPro" id="IPR005151">
    <property type="entry name" value="Tail-specific_protease"/>
</dbReference>